<keyword evidence="1" id="KW-0812">Transmembrane</keyword>
<dbReference type="AlphaFoldDB" id="A0A4R8LK89"/>
<keyword evidence="1" id="KW-0472">Membrane</keyword>
<evidence type="ECO:0000313" key="3">
    <source>
        <dbReference type="Proteomes" id="UP000294581"/>
    </source>
</evidence>
<accession>A0A4R8LK89</accession>
<evidence type="ECO:0000256" key="1">
    <source>
        <dbReference type="SAM" id="Phobius"/>
    </source>
</evidence>
<keyword evidence="1" id="KW-1133">Transmembrane helix</keyword>
<feature type="transmembrane region" description="Helical" evidence="1">
    <location>
        <begin position="119"/>
        <end position="136"/>
    </location>
</feature>
<dbReference type="EMBL" id="SORF01000009">
    <property type="protein sequence ID" value="TDY44522.1"/>
    <property type="molecule type" value="Genomic_DNA"/>
</dbReference>
<dbReference type="Proteomes" id="UP000294581">
    <property type="component" value="Unassembled WGS sequence"/>
</dbReference>
<evidence type="ECO:0000313" key="2">
    <source>
        <dbReference type="EMBL" id="TDY44522.1"/>
    </source>
</evidence>
<reference evidence="2 3" key="1">
    <citation type="submission" date="2019-03" db="EMBL/GenBank/DDBJ databases">
        <title>Genomic Encyclopedia of Type Strains, Phase IV (KMG-IV): sequencing the most valuable type-strain genomes for metagenomic binning, comparative biology and taxonomic classification.</title>
        <authorList>
            <person name="Goeker M."/>
        </authorList>
    </citation>
    <scope>NUCLEOTIDE SEQUENCE [LARGE SCALE GENOMIC DNA]</scope>
    <source>
        <strain evidence="2 3">DSM 17974</strain>
    </source>
</reference>
<keyword evidence="3" id="KW-1185">Reference proteome</keyword>
<protein>
    <submittedName>
        <fullName evidence="2">Uncharacterized protein</fullName>
    </submittedName>
</protein>
<proteinExistence type="predicted"/>
<organism evidence="2 3">
    <name type="scientific">Alicyclobacillus sacchari</name>
    <dbReference type="NCBI Taxonomy" id="392010"/>
    <lineage>
        <taxon>Bacteria</taxon>
        <taxon>Bacillati</taxon>
        <taxon>Bacillota</taxon>
        <taxon>Bacilli</taxon>
        <taxon>Bacillales</taxon>
        <taxon>Alicyclobacillaceae</taxon>
        <taxon>Alicyclobacillus</taxon>
    </lineage>
</organism>
<gene>
    <name evidence="2" type="ORF">C7445_10920</name>
</gene>
<sequence length="178" mass="20980">MQSRMNLGHRRRIPIWIMAVLGVLVLLFMFEAYRLVMPFVSRNPLYHEVNFGQTVIDNWEYEGENEEGYLEFYNPTTGGHSMLPPNAKLFGADGKWVVIERADAASLTYAEPLESAPPYWYLIMLAMIGGALWWMMHRRRTLRKKRMYLRGPRKEGVRVSAGKRRPKRFRAKSSRRLW</sequence>
<feature type="transmembrane region" description="Helical" evidence="1">
    <location>
        <begin position="12"/>
        <end position="30"/>
    </location>
</feature>
<comment type="caution">
    <text evidence="2">The sequence shown here is derived from an EMBL/GenBank/DDBJ whole genome shotgun (WGS) entry which is preliminary data.</text>
</comment>
<name>A0A4R8LK89_9BACL</name>
<dbReference type="RefSeq" id="WP_243835111.1">
    <property type="nucleotide sequence ID" value="NZ_BSUS01000001.1"/>
</dbReference>